<reference evidence="3" key="1">
    <citation type="submission" date="2016-06" db="UniProtKB">
        <authorList>
            <consortium name="WormBaseParasite"/>
        </authorList>
    </citation>
    <scope>IDENTIFICATION</scope>
</reference>
<organism evidence="3">
    <name type="scientific">Schistosoma curassoni</name>
    <dbReference type="NCBI Taxonomy" id="6186"/>
    <lineage>
        <taxon>Eukaryota</taxon>
        <taxon>Metazoa</taxon>
        <taxon>Spiralia</taxon>
        <taxon>Lophotrochozoa</taxon>
        <taxon>Platyhelminthes</taxon>
        <taxon>Trematoda</taxon>
        <taxon>Digenea</taxon>
        <taxon>Strigeidida</taxon>
        <taxon>Schistosomatoidea</taxon>
        <taxon>Schistosomatidae</taxon>
        <taxon>Schistosoma</taxon>
    </lineage>
</organism>
<reference evidence="1 2" key="2">
    <citation type="submission" date="2018-11" db="EMBL/GenBank/DDBJ databases">
        <authorList>
            <consortium name="Pathogen Informatics"/>
        </authorList>
    </citation>
    <scope>NUCLEOTIDE SEQUENCE [LARGE SCALE GENOMIC DNA]</scope>
    <source>
        <strain evidence="1">Dakar</strain>
        <strain evidence="2">Dakar, Senegal</strain>
    </source>
</reference>
<dbReference type="EMBL" id="UZAK01044158">
    <property type="protein sequence ID" value="VDP72003.1"/>
    <property type="molecule type" value="Genomic_DNA"/>
</dbReference>
<protein>
    <submittedName>
        <fullName evidence="1 3">Uncharacterized protein</fullName>
    </submittedName>
</protein>
<keyword evidence="2" id="KW-1185">Reference proteome</keyword>
<evidence type="ECO:0000313" key="3">
    <source>
        <dbReference type="WBParaSite" id="SCUD_0002037601-mRNA-1"/>
    </source>
</evidence>
<gene>
    <name evidence="1" type="ORF">SCUD_LOCUS20373</name>
</gene>
<dbReference type="Proteomes" id="UP000279833">
    <property type="component" value="Unassembled WGS sequence"/>
</dbReference>
<evidence type="ECO:0000313" key="2">
    <source>
        <dbReference type="Proteomes" id="UP000279833"/>
    </source>
</evidence>
<dbReference type="WBParaSite" id="SCUD_0002037601-mRNA-1">
    <property type="protein sequence ID" value="SCUD_0002037601-mRNA-1"/>
    <property type="gene ID" value="SCUD_0002037601"/>
</dbReference>
<dbReference type="AlphaFoldDB" id="A0A183KZ76"/>
<sequence length="47" mass="5771">MPVYQHYKSRLTQNNHLLMFYQSLKQTNKILILKISKRKEIHQCLQI</sequence>
<evidence type="ECO:0000313" key="1">
    <source>
        <dbReference type="EMBL" id="VDP72003.1"/>
    </source>
</evidence>
<name>A0A183KZ76_9TREM</name>
<proteinExistence type="predicted"/>
<accession>A0A183KZ76</accession>